<feature type="region of interest" description="Disordered" evidence="1">
    <location>
        <begin position="200"/>
        <end position="256"/>
    </location>
</feature>
<protein>
    <recommendedName>
        <fullName evidence="2">DNA polymerase III alpha subunit finger domain-containing protein</fullName>
    </recommendedName>
</protein>
<name>A0A430R806_THESC</name>
<feature type="domain" description="DNA polymerase III alpha subunit finger" evidence="2">
    <location>
        <begin position="125"/>
        <end position="186"/>
    </location>
</feature>
<dbReference type="GO" id="GO:0006260">
    <property type="term" value="P:DNA replication"/>
    <property type="evidence" value="ECO:0007669"/>
    <property type="project" value="InterPro"/>
</dbReference>
<feature type="compositionally biased region" description="Low complexity" evidence="1">
    <location>
        <begin position="201"/>
        <end position="225"/>
    </location>
</feature>
<evidence type="ECO:0000259" key="2">
    <source>
        <dbReference type="Pfam" id="PF17657"/>
    </source>
</evidence>
<dbReference type="PANTHER" id="PTHR32294:SF4">
    <property type="entry name" value="ERROR-PRONE DNA POLYMERASE"/>
    <property type="match status" value="1"/>
</dbReference>
<feature type="non-terminal residue" evidence="3">
    <location>
        <position position="1"/>
    </location>
</feature>
<sequence>ALAEGYGARVGVAAWREVALLAASREGYARLSGHLTQTLAEGSLPLEALLADSQDLVLLSGGRQGFPSALLAQRRLEALDRLLRALKEAFRDRLFLSLYHGRLPGDDRRVRILRSLAQDLLGLRMLSALEEAREEVFRTEGVWLDLEALPQEEGVYRPLWRGETLGVFQLESPAQTAMSRRLRPRTGAWGRRRRSPCTRCWTGSWPGPTGSSSSRKSSSPSCTTGQGWTGPRRRPSARRWLRPGTRRTWSPYGSAS</sequence>
<dbReference type="Proteomes" id="UP000286910">
    <property type="component" value="Unassembled WGS sequence"/>
</dbReference>
<evidence type="ECO:0000313" key="4">
    <source>
        <dbReference type="Proteomes" id="UP000286910"/>
    </source>
</evidence>
<dbReference type="AlphaFoldDB" id="A0A430R806"/>
<evidence type="ECO:0000256" key="1">
    <source>
        <dbReference type="SAM" id="MobiDB-lite"/>
    </source>
</evidence>
<dbReference type="Pfam" id="PF17657">
    <property type="entry name" value="DNA_pol3_finger"/>
    <property type="match status" value="1"/>
</dbReference>
<dbReference type="GO" id="GO:0008408">
    <property type="term" value="F:3'-5' exonuclease activity"/>
    <property type="evidence" value="ECO:0007669"/>
    <property type="project" value="InterPro"/>
</dbReference>
<reference evidence="3 4" key="1">
    <citation type="journal article" date="2019" name="Extremophiles">
        <title>Biogeography of thermophiles and predominance of Thermus scotoductus in domestic water heaters.</title>
        <authorList>
            <person name="Wilpiszeski R.L."/>
            <person name="Zhang Z."/>
            <person name="House C.H."/>
        </authorList>
    </citation>
    <scope>NUCLEOTIDE SEQUENCE [LARGE SCALE GENOMIC DNA]</scope>
    <source>
        <strain evidence="3 4">32_S32</strain>
    </source>
</reference>
<gene>
    <name evidence="3" type="ORF">CSW45_06500</name>
</gene>
<accession>A0A430R806</accession>
<organism evidence="3 4">
    <name type="scientific">Thermus scotoductus</name>
    <dbReference type="NCBI Taxonomy" id="37636"/>
    <lineage>
        <taxon>Bacteria</taxon>
        <taxon>Thermotogati</taxon>
        <taxon>Deinococcota</taxon>
        <taxon>Deinococci</taxon>
        <taxon>Thermales</taxon>
        <taxon>Thermaceae</taxon>
        <taxon>Thermus</taxon>
    </lineage>
</organism>
<feature type="compositionally biased region" description="Basic residues" evidence="1">
    <location>
        <begin position="231"/>
        <end position="245"/>
    </location>
</feature>
<dbReference type="InterPro" id="IPR004805">
    <property type="entry name" value="DnaE2/DnaE/PolC"/>
</dbReference>
<dbReference type="Gene3D" id="3.20.20.140">
    <property type="entry name" value="Metal-dependent hydrolases"/>
    <property type="match status" value="1"/>
</dbReference>
<dbReference type="InterPro" id="IPR040982">
    <property type="entry name" value="DNA_pol3_finger"/>
</dbReference>
<evidence type="ECO:0000313" key="3">
    <source>
        <dbReference type="EMBL" id="RTH03572.1"/>
    </source>
</evidence>
<dbReference type="PANTHER" id="PTHR32294">
    <property type="entry name" value="DNA POLYMERASE III SUBUNIT ALPHA"/>
    <property type="match status" value="1"/>
</dbReference>
<comment type="caution">
    <text evidence="3">The sequence shown here is derived from an EMBL/GenBank/DDBJ whole genome shotgun (WGS) entry which is preliminary data.</text>
</comment>
<dbReference type="EMBL" id="PELR01000173">
    <property type="protein sequence ID" value="RTH03572.1"/>
    <property type="molecule type" value="Genomic_DNA"/>
</dbReference>
<feature type="compositionally biased region" description="Polar residues" evidence="1">
    <location>
        <begin position="247"/>
        <end position="256"/>
    </location>
</feature>
<proteinExistence type="predicted"/>